<dbReference type="EMBL" id="AP028978">
    <property type="protein sequence ID" value="BET95399.1"/>
    <property type="molecule type" value="Genomic_DNA"/>
</dbReference>
<evidence type="ECO:0000256" key="8">
    <source>
        <dbReference type="ARBA" id="ARBA00048027"/>
    </source>
</evidence>
<protein>
    <recommendedName>
        <fullName evidence="9">Signal recognition particle receptor FtsY</fullName>
        <shortName evidence="9">SRP receptor</shortName>
        <ecNumber evidence="9">3.6.5.4</ecNumber>
    </recommendedName>
</protein>
<dbReference type="InterPro" id="IPR042101">
    <property type="entry name" value="SRP54_N_sf"/>
</dbReference>
<evidence type="ECO:0000259" key="11">
    <source>
        <dbReference type="PROSITE" id="PS00300"/>
    </source>
</evidence>
<keyword evidence="6 9" id="KW-0472">Membrane</keyword>
<evidence type="ECO:0000256" key="2">
    <source>
        <dbReference type="ARBA" id="ARBA00022490"/>
    </source>
</evidence>
<dbReference type="RefSeq" id="WP_374052372.1">
    <property type="nucleotide sequence ID" value="NZ_AP028978.1"/>
</dbReference>
<keyword evidence="3 9" id="KW-0547">Nucleotide-binding</keyword>
<evidence type="ECO:0000256" key="9">
    <source>
        <dbReference type="HAMAP-Rule" id="MF_00920"/>
    </source>
</evidence>
<feature type="compositionally biased region" description="Basic and acidic residues" evidence="10">
    <location>
        <begin position="17"/>
        <end position="200"/>
    </location>
</feature>
<dbReference type="Proteomes" id="UP001529514">
    <property type="component" value="Chromosome"/>
</dbReference>
<dbReference type="InterPro" id="IPR000897">
    <property type="entry name" value="SRP54_GTPase_dom"/>
</dbReference>
<keyword evidence="7 9" id="KW-0675">Receptor</keyword>
<dbReference type="InterPro" id="IPR013822">
    <property type="entry name" value="Signal_recog_particl_SRP54_hlx"/>
</dbReference>
<dbReference type="InterPro" id="IPR036225">
    <property type="entry name" value="SRP/SRP_N"/>
</dbReference>
<organism evidence="12 13">
    <name type="scientific">Xenorhabdus taiwanensis</name>
    <dbReference type="NCBI Taxonomy" id="3085177"/>
    <lineage>
        <taxon>Bacteria</taxon>
        <taxon>Pseudomonadati</taxon>
        <taxon>Pseudomonadota</taxon>
        <taxon>Gammaproteobacteria</taxon>
        <taxon>Enterobacterales</taxon>
        <taxon>Morganellaceae</taxon>
        <taxon>Xenorhabdus</taxon>
    </lineage>
</organism>
<name>A0ABM8JRS5_9GAMM</name>
<evidence type="ECO:0000313" key="12">
    <source>
        <dbReference type="EMBL" id="BET95399.1"/>
    </source>
</evidence>
<dbReference type="SMART" id="SM00382">
    <property type="entry name" value="AAA"/>
    <property type="match status" value="1"/>
</dbReference>
<evidence type="ECO:0000256" key="7">
    <source>
        <dbReference type="ARBA" id="ARBA00023170"/>
    </source>
</evidence>
<feature type="binding site" evidence="9">
    <location>
        <begin position="548"/>
        <end position="551"/>
    </location>
    <ligand>
        <name>GTP</name>
        <dbReference type="ChEBI" id="CHEBI:37565"/>
    </ligand>
</feature>
<dbReference type="PANTHER" id="PTHR43134">
    <property type="entry name" value="SIGNAL RECOGNITION PARTICLE RECEPTOR SUBUNIT ALPHA"/>
    <property type="match status" value="1"/>
</dbReference>
<keyword evidence="5 9" id="KW-0342">GTP-binding</keyword>
<comment type="subcellular location">
    <subcellularLocation>
        <location evidence="9">Cell membrane</location>
        <topology evidence="9">Peripheral membrane protein</topology>
        <orientation evidence="9">Cytoplasmic side</orientation>
    </subcellularLocation>
    <subcellularLocation>
        <location evidence="9">Cytoplasm</location>
    </subcellularLocation>
</comment>
<evidence type="ECO:0000256" key="6">
    <source>
        <dbReference type="ARBA" id="ARBA00023136"/>
    </source>
</evidence>
<evidence type="ECO:0000313" key="13">
    <source>
        <dbReference type="Proteomes" id="UP001529514"/>
    </source>
</evidence>
<dbReference type="Pfam" id="PF00448">
    <property type="entry name" value="SRP54"/>
    <property type="match status" value="1"/>
</dbReference>
<comment type="subunit">
    <text evidence="9">Part of the signal recognition particle protein translocation system, which is composed of SRP and FtsY. SRP is a ribonucleoprotein composed of Ffh and a 4.5S RNA molecule.</text>
</comment>
<dbReference type="EC" id="3.6.5.4" evidence="9"/>
<evidence type="ECO:0000256" key="4">
    <source>
        <dbReference type="ARBA" id="ARBA00022801"/>
    </source>
</evidence>
<dbReference type="SMART" id="SM00963">
    <property type="entry name" value="SRP54_N"/>
    <property type="match status" value="1"/>
</dbReference>
<keyword evidence="1 9" id="KW-1003">Cell membrane</keyword>
<dbReference type="NCBIfam" id="TIGR00064">
    <property type="entry name" value="ftsY"/>
    <property type="match status" value="1"/>
</dbReference>
<dbReference type="SUPFAM" id="SSF47364">
    <property type="entry name" value="Domain of the SRP/SRP receptor G-proteins"/>
    <property type="match status" value="1"/>
</dbReference>
<dbReference type="PANTHER" id="PTHR43134:SF1">
    <property type="entry name" value="SIGNAL RECOGNITION PARTICLE RECEPTOR SUBUNIT ALPHA"/>
    <property type="match status" value="1"/>
</dbReference>
<gene>
    <name evidence="9" type="primary">ftsY</name>
    <name evidence="12" type="ORF">TCT1_03200</name>
</gene>
<dbReference type="SMART" id="SM00962">
    <property type="entry name" value="SRP54"/>
    <property type="match status" value="1"/>
</dbReference>
<feature type="binding site" evidence="9">
    <location>
        <begin position="402"/>
        <end position="409"/>
    </location>
    <ligand>
        <name>GTP</name>
        <dbReference type="ChEBI" id="CHEBI:37565"/>
    </ligand>
</feature>
<keyword evidence="13" id="KW-1185">Reference proteome</keyword>
<evidence type="ECO:0000256" key="1">
    <source>
        <dbReference type="ARBA" id="ARBA00022475"/>
    </source>
</evidence>
<dbReference type="PROSITE" id="PS00300">
    <property type="entry name" value="SRP54"/>
    <property type="match status" value="1"/>
</dbReference>
<reference evidence="12 13" key="1">
    <citation type="submission" date="2023-10" db="EMBL/GenBank/DDBJ databases">
        <title>Xenorhabdus taiwanensis sp. nov., a symbiotic bacterium associated with the entomopathogenic nematode Steinernema taiwanensis.</title>
        <authorList>
            <person name="Tseng C.T."/>
            <person name="Shu H.Y."/>
            <person name="Chen M.H."/>
            <person name="Fang Y.J."/>
            <person name="Wu T.L."/>
            <person name="Lin Y.C."/>
            <person name="Huang C.J."/>
        </authorList>
    </citation>
    <scope>NUCLEOTIDE SEQUENCE [LARGE SCALE GENOMIC DNA]</scope>
    <source>
        <strain evidence="12 13">TCT-1</strain>
    </source>
</reference>
<comment type="similarity">
    <text evidence="9">Belongs to the GTP-binding SRP family. FtsY subfamily.</text>
</comment>
<dbReference type="Gene3D" id="1.20.120.140">
    <property type="entry name" value="Signal recognition particle SRP54, nucleotide-binding domain"/>
    <property type="match status" value="1"/>
</dbReference>
<dbReference type="SUPFAM" id="SSF52540">
    <property type="entry name" value="P-loop containing nucleoside triphosphate hydrolases"/>
    <property type="match status" value="1"/>
</dbReference>
<dbReference type="InterPro" id="IPR003593">
    <property type="entry name" value="AAA+_ATPase"/>
</dbReference>
<accession>A0ABM8JRS5</accession>
<dbReference type="Pfam" id="PF02881">
    <property type="entry name" value="SRP54_N"/>
    <property type="match status" value="1"/>
</dbReference>
<feature type="binding site" evidence="9">
    <location>
        <begin position="484"/>
        <end position="488"/>
    </location>
    <ligand>
        <name>GTP</name>
        <dbReference type="ChEBI" id="CHEBI:37565"/>
    </ligand>
</feature>
<keyword evidence="2 9" id="KW-0963">Cytoplasm</keyword>
<comment type="catalytic activity">
    <reaction evidence="8 9">
        <text>GTP + H2O = GDP + phosphate + H(+)</text>
        <dbReference type="Rhea" id="RHEA:19669"/>
        <dbReference type="ChEBI" id="CHEBI:15377"/>
        <dbReference type="ChEBI" id="CHEBI:15378"/>
        <dbReference type="ChEBI" id="CHEBI:37565"/>
        <dbReference type="ChEBI" id="CHEBI:43474"/>
        <dbReference type="ChEBI" id="CHEBI:58189"/>
        <dbReference type="EC" id="3.6.5.4"/>
    </reaction>
</comment>
<comment type="function">
    <text evidence="9">Involved in targeting and insertion of nascent membrane proteins into the cytoplasmic membrane. Acts as a receptor for the complex formed by the signal recognition particle (SRP) and the ribosome-nascent chain (RNC). Interaction with SRP-RNC leads to the transfer of the RNC complex to the Sec translocase for insertion into the membrane, the hydrolysis of GTP by both Ffh and FtsY, and the dissociation of the SRP-FtsY complex into the individual components.</text>
</comment>
<evidence type="ECO:0000256" key="10">
    <source>
        <dbReference type="SAM" id="MobiDB-lite"/>
    </source>
</evidence>
<feature type="domain" description="SRP54-type proteins GTP-binding" evidence="11">
    <location>
        <begin position="569"/>
        <end position="582"/>
    </location>
</feature>
<keyword evidence="4 9" id="KW-0378">Hydrolase</keyword>
<evidence type="ECO:0000256" key="3">
    <source>
        <dbReference type="ARBA" id="ARBA00022741"/>
    </source>
</evidence>
<dbReference type="Gene3D" id="3.40.50.300">
    <property type="entry name" value="P-loop containing nucleotide triphosphate hydrolases"/>
    <property type="match status" value="1"/>
</dbReference>
<dbReference type="HAMAP" id="MF_00920">
    <property type="entry name" value="FtsY"/>
    <property type="match status" value="1"/>
</dbReference>
<dbReference type="CDD" id="cd17874">
    <property type="entry name" value="FtsY"/>
    <property type="match status" value="1"/>
</dbReference>
<proteinExistence type="inferred from homology"/>
<evidence type="ECO:0000256" key="5">
    <source>
        <dbReference type="ARBA" id="ARBA00023134"/>
    </source>
</evidence>
<dbReference type="InterPro" id="IPR004390">
    <property type="entry name" value="SR_rcpt_FtsY"/>
</dbReference>
<dbReference type="InterPro" id="IPR027417">
    <property type="entry name" value="P-loop_NTPase"/>
</dbReference>
<sequence>MAKEKKRGFFSWFGLGRQDKKQQEEQAEPERIATEESARRAAEEAEQQRLAEETTRRAAEEAEQQRLAEEAARRAAEEAEQQRLAEESARRAAEEAEQLRLAEESARRAAEEAEQQRLAEEAARRAAEEAKQQRLAEEAARRAAEEAEQQRLAEETARRAAEEAEQQRLAEEAARRAAEEAEQQRLAEEAARRAAEEAEQQRLAGEAARRAAEEAEQQRLAEEAARRAAEEAEQQRLAEETARRAAEEAEQQRLAEEAARRAAEEAEQQRLAEEAARRAAEEQVLPKEQERPTKEGFFARLKRSLVKTRQNLGSGFLGLFRGKKIDDDLFEELEEQLLIADVGVETTRKIITNLTDHASRKELKDAEALYSKLKEEMSDILAKVDKPLEIEGKLPYVILMVGVNGVGKTTTIGKLARQYQSQGKSVMLAAGDTFRAAAVEQLQVWGERNKIPVISQHTGADSASVIFDAIQSAKAKGIDVLIADTAGRLQNKSHLMEELKKIVRVMKKLDEDAPHEIMLTLDASTGQNAVSQAKLFHEAVGLTGISLTKLDGTAKGGVIFAIADQFEIPIRYIGVGEGIEDLRPFKADDFIEALFARED</sequence>
<feature type="region of interest" description="Disordered" evidence="10">
    <location>
        <begin position="1"/>
        <end position="291"/>
    </location>
</feature>
<feature type="compositionally biased region" description="Basic and acidic residues" evidence="10">
    <location>
        <begin position="207"/>
        <end position="291"/>
    </location>
</feature>